<feature type="transmembrane region" description="Helical" evidence="7">
    <location>
        <begin position="242"/>
        <end position="262"/>
    </location>
</feature>
<name>A0A346A004_9HYPH</name>
<evidence type="ECO:0000259" key="8">
    <source>
        <dbReference type="PROSITE" id="PS50928"/>
    </source>
</evidence>
<evidence type="ECO:0000313" key="9">
    <source>
        <dbReference type="EMBL" id="AXK82501.1"/>
    </source>
</evidence>
<evidence type="ECO:0000256" key="6">
    <source>
        <dbReference type="ARBA" id="ARBA00023136"/>
    </source>
</evidence>
<feature type="transmembrane region" description="Helical" evidence="7">
    <location>
        <begin position="145"/>
        <end position="164"/>
    </location>
</feature>
<evidence type="ECO:0000256" key="4">
    <source>
        <dbReference type="ARBA" id="ARBA00022692"/>
    </source>
</evidence>
<evidence type="ECO:0000256" key="3">
    <source>
        <dbReference type="ARBA" id="ARBA00022475"/>
    </source>
</evidence>
<dbReference type="PROSITE" id="PS50928">
    <property type="entry name" value="ABC_TM1"/>
    <property type="match status" value="1"/>
</dbReference>
<evidence type="ECO:0000256" key="1">
    <source>
        <dbReference type="ARBA" id="ARBA00004651"/>
    </source>
</evidence>
<dbReference type="GO" id="GO:0055085">
    <property type="term" value="P:transmembrane transport"/>
    <property type="evidence" value="ECO:0007669"/>
    <property type="project" value="InterPro"/>
</dbReference>
<reference evidence="9 10" key="1">
    <citation type="submission" date="2018-07" db="EMBL/GenBank/DDBJ databases">
        <authorList>
            <person name="Quirk P.G."/>
            <person name="Krulwich T.A."/>
        </authorList>
    </citation>
    <scope>NUCLEOTIDE SEQUENCE [LARGE SCALE GENOMIC DNA]</scope>
    <source>
        <strain evidence="9 10">CC-BB4</strain>
    </source>
</reference>
<feature type="transmembrane region" description="Helical" evidence="7">
    <location>
        <begin position="29"/>
        <end position="48"/>
    </location>
</feature>
<keyword evidence="10" id="KW-1185">Reference proteome</keyword>
<dbReference type="AlphaFoldDB" id="A0A346A004"/>
<comment type="similarity">
    <text evidence="7">Belongs to the binding-protein-dependent transport system permease family.</text>
</comment>
<dbReference type="CDD" id="cd06261">
    <property type="entry name" value="TM_PBP2"/>
    <property type="match status" value="1"/>
</dbReference>
<gene>
    <name evidence="9" type="ORF">DW352_19435</name>
</gene>
<dbReference type="SUPFAM" id="SSF161098">
    <property type="entry name" value="MetI-like"/>
    <property type="match status" value="1"/>
</dbReference>
<dbReference type="RefSeq" id="WP_115692880.1">
    <property type="nucleotide sequence ID" value="NZ_CP031417.1"/>
</dbReference>
<keyword evidence="3" id="KW-1003">Cell membrane</keyword>
<dbReference type="Gene3D" id="1.10.3720.10">
    <property type="entry name" value="MetI-like"/>
    <property type="match status" value="1"/>
</dbReference>
<feature type="transmembrane region" description="Helical" evidence="7">
    <location>
        <begin position="117"/>
        <end position="139"/>
    </location>
</feature>
<dbReference type="PANTHER" id="PTHR30151:SF0">
    <property type="entry name" value="ABC TRANSPORTER PERMEASE PROTEIN MJ0413-RELATED"/>
    <property type="match status" value="1"/>
</dbReference>
<keyword evidence="4 7" id="KW-0812">Transmembrane</keyword>
<feature type="transmembrane region" description="Helical" evidence="7">
    <location>
        <begin position="210"/>
        <end position="230"/>
    </location>
</feature>
<dbReference type="KEGG" id="ptaw:DW352_19435"/>
<feature type="transmembrane region" description="Helical" evidence="7">
    <location>
        <begin position="85"/>
        <end position="105"/>
    </location>
</feature>
<evidence type="ECO:0000256" key="5">
    <source>
        <dbReference type="ARBA" id="ARBA00022989"/>
    </source>
</evidence>
<evidence type="ECO:0000256" key="7">
    <source>
        <dbReference type="RuleBase" id="RU363032"/>
    </source>
</evidence>
<feature type="domain" description="ABC transmembrane type-1" evidence="8">
    <location>
        <begin position="79"/>
        <end position="259"/>
    </location>
</feature>
<sequence length="277" mass="29891">MSETALTAVATSAPAPATAERKRSRFSDLVLPRLVVGAIILLLWEGVVRLWAPAYVAKPSTVALVIPKVIVDPAFLTATGITLSAVAQGLAVALVLGTIIGLLMGRSPALERAIRHYVNGFYAIPMIVVLPLFSLWFGYSGATRIAIIIFAAIFSIIINVADGARAVPREYLEVSRSFRSNRVNVLFGIVLPSSMPYLLAGIRLAAGRALIGAVVAEFFISAGGLGYYILYNSRTYHHNEAFVGVLLLGAFGVGFEVLVGWVTRRFLPWYRRDEKAG</sequence>
<dbReference type="GO" id="GO:0005886">
    <property type="term" value="C:plasma membrane"/>
    <property type="evidence" value="ECO:0007669"/>
    <property type="project" value="UniProtKB-SubCell"/>
</dbReference>
<keyword evidence="6 7" id="KW-0472">Membrane</keyword>
<proteinExistence type="inferred from homology"/>
<dbReference type="InterPro" id="IPR000515">
    <property type="entry name" value="MetI-like"/>
</dbReference>
<keyword evidence="5 7" id="KW-1133">Transmembrane helix</keyword>
<organism evidence="9 10">
    <name type="scientific">Pseudolabrys taiwanensis</name>
    <dbReference type="NCBI Taxonomy" id="331696"/>
    <lineage>
        <taxon>Bacteria</taxon>
        <taxon>Pseudomonadati</taxon>
        <taxon>Pseudomonadota</taxon>
        <taxon>Alphaproteobacteria</taxon>
        <taxon>Hyphomicrobiales</taxon>
        <taxon>Xanthobacteraceae</taxon>
        <taxon>Pseudolabrys</taxon>
    </lineage>
</organism>
<accession>A0A346A004</accession>
<evidence type="ECO:0000313" key="10">
    <source>
        <dbReference type="Proteomes" id="UP000254889"/>
    </source>
</evidence>
<dbReference type="OrthoDB" id="7957355at2"/>
<dbReference type="Pfam" id="PF00528">
    <property type="entry name" value="BPD_transp_1"/>
    <property type="match status" value="1"/>
</dbReference>
<keyword evidence="2 7" id="KW-0813">Transport</keyword>
<dbReference type="EMBL" id="CP031417">
    <property type="protein sequence ID" value="AXK82501.1"/>
    <property type="molecule type" value="Genomic_DNA"/>
</dbReference>
<protein>
    <submittedName>
        <fullName evidence="9">ABC transporter permease</fullName>
    </submittedName>
</protein>
<dbReference type="Proteomes" id="UP000254889">
    <property type="component" value="Chromosome"/>
</dbReference>
<dbReference type="InterPro" id="IPR035906">
    <property type="entry name" value="MetI-like_sf"/>
</dbReference>
<dbReference type="PANTHER" id="PTHR30151">
    <property type="entry name" value="ALKANE SULFONATE ABC TRANSPORTER-RELATED, MEMBRANE SUBUNIT"/>
    <property type="match status" value="1"/>
</dbReference>
<comment type="subcellular location">
    <subcellularLocation>
        <location evidence="1 7">Cell membrane</location>
        <topology evidence="1 7">Multi-pass membrane protein</topology>
    </subcellularLocation>
</comment>
<evidence type="ECO:0000256" key="2">
    <source>
        <dbReference type="ARBA" id="ARBA00022448"/>
    </source>
</evidence>